<dbReference type="EMBL" id="JAOVZR010000001">
    <property type="protein sequence ID" value="MCY0149231.1"/>
    <property type="molecule type" value="Genomic_DNA"/>
</dbReference>
<organism evidence="4 5">
    <name type="scientific">Hoeflea algicola</name>
    <dbReference type="NCBI Taxonomy" id="2983763"/>
    <lineage>
        <taxon>Bacteria</taxon>
        <taxon>Pseudomonadati</taxon>
        <taxon>Pseudomonadota</taxon>
        <taxon>Alphaproteobacteria</taxon>
        <taxon>Hyphomicrobiales</taxon>
        <taxon>Rhizobiaceae</taxon>
        <taxon>Hoeflea</taxon>
    </lineage>
</organism>
<comment type="caution">
    <text evidence="4">The sequence shown here is derived from an EMBL/GenBank/DDBJ whole genome shotgun (WGS) entry which is preliminary data.</text>
</comment>
<evidence type="ECO:0000259" key="3">
    <source>
        <dbReference type="Pfam" id="PF01156"/>
    </source>
</evidence>
<name>A0ABT3ZBR0_9HYPH</name>
<evidence type="ECO:0000313" key="4">
    <source>
        <dbReference type="EMBL" id="MCY0149231.1"/>
    </source>
</evidence>
<accession>A0ABT3ZBR0</accession>
<keyword evidence="5" id="KW-1185">Reference proteome</keyword>
<evidence type="ECO:0000256" key="1">
    <source>
        <dbReference type="ARBA" id="ARBA00022801"/>
    </source>
</evidence>
<protein>
    <submittedName>
        <fullName evidence="4">Nucleoside hydrolase</fullName>
    </submittedName>
</protein>
<dbReference type="RefSeq" id="WP_267654732.1">
    <property type="nucleotide sequence ID" value="NZ_JAOVZR010000001.1"/>
</dbReference>
<dbReference type="Gene3D" id="3.90.245.10">
    <property type="entry name" value="Ribonucleoside hydrolase-like"/>
    <property type="match status" value="1"/>
</dbReference>
<dbReference type="PANTHER" id="PTHR12304">
    <property type="entry name" value="INOSINE-URIDINE PREFERRING NUCLEOSIDE HYDROLASE"/>
    <property type="match status" value="1"/>
</dbReference>
<evidence type="ECO:0000313" key="5">
    <source>
        <dbReference type="Proteomes" id="UP001073227"/>
    </source>
</evidence>
<reference evidence="4" key="1">
    <citation type="submission" date="2022-10" db="EMBL/GenBank/DDBJ databases">
        <title>Hoeflea sp. G2-23, isolated from marine algae.</title>
        <authorList>
            <person name="Kristyanto S."/>
            <person name="Kim J.M."/>
            <person name="Jeon C.O."/>
        </authorList>
    </citation>
    <scope>NUCLEOTIDE SEQUENCE</scope>
    <source>
        <strain evidence="4">G2-23</strain>
    </source>
</reference>
<dbReference type="GO" id="GO:0016787">
    <property type="term" value="F:hydrolase activity"/>
    <property type="evidence" value="ECO:0007669"/>
    <property type="project" value="UniProtKB-KW"/>
</dbReference>
<keyword evidence="1 4" id="KW-0378">Hydrolase</keyword>
<keyword evidence="2" id="KW-0326">Glycosidase</keyword>
<dbReference type="Proteomes" id="UP001073227">
    <property type="component" value="Unassembled WGS sequence"/>
</dbReference>
<sequence length="310" mass="34741">MTTLGNEQRLALLTPPKGKVRVVLDTDTYNEIDDQFALVQMMLSRDRFDVEAIYAAPFLNARADSPGQGMEMSYEEIHRLLDRINVPADGLVHRGVTEYVGFEKKPREAAAVDHMIERARAGSPEDPLYIIAIGAISNVASALLKAPEIIDRVVVIWLGGNALDWPRSFKKNAEFNLMQDIGGAQVLFDCGVPVVLVPAMGVTSHLISNVPEIEKEVEPHGAIGAFLAQRFKEYSTDHFGWSKEIWDMAAVAWLLEPEWTPSIIVPTPILTDTIGWETDSSRHAMRYVRYVDRDAILRDFFTKLRDFANS</sequence>
<feature type="domain" description="Inosine/uridine-preferring nucleoside hydrolase" evidence="3">
    <location>
        <begin position="22"/>
        <end position="261"/>
    </location>
</feature>
<proteinExistence type="predicted"/>
<dbReference type="InterPro" id="IPR001910">
    <property type="entry name" value="Inosine/uridine_hydrolase_dom"/>
</dbReference>
<dbReference type="InterPro" id="IPR023186">
    <property type="entry name" value="IUNH"/>
</dbReference>
<dbReference type="PANTHER" id="PTHR12304:SF4">
    <property type="entry name" value="URIDINE NUCLEOSIDASE"/>
    <property type="match status" value="1"/>
</dbReference>
<gene>
    <name evidence="4" type="ORF">OEG84_16325</name>
</gene>
<dbReference type="SUPFAM" id="SSF53590">
    <property type="entry name" value="Nucleoside hydrolase"/>
    <property type="match status" value="1"/>
</dbReference>
<dbReference type="InterPro" id="IPR036452">
    <property type="entry name" value="Ribo_hydro-like"/>
</dbReference>
<dbReference type="Pfam" id="PF01156">
    <property type="entry name" value="IU_nuc_hydro"/>
    <property type="match status" value="1"/>
</dbReference>
<evidence type="ECO:0000256" key="2">
    <source>
        <dbReference type="ARBA" id="ARBA00023295"/>
    </source>
</evidence>